<evidence type="ECO:0000313" key="2">
    <source>
        <dbReference type="EMBL" id="EEI65963.1"/>
    </source>
</evidence>
<comment type="caution">
    <text evidence="2">The sequence shown here is derived from an EMBL/GenBank/DDBJ whole genome shotgun (WGS) entry which is preliminary data.</text>
</comment>
<keyword evidence="2" id="KW-0328">Glycosyltransferase</keyword>
<dbReference type="PANTHER" id="PTHR43685">
    <property type="entry name" value="GLYCOSYLTRANSFERASE"/>
    <property type="match status" value="1"/>
</dbReference>
<evidence type="ECO:0000259" key="1">
    <source>
        <dbReference type="Pfam" id="PF00535"/>
    </source>
</evidence>
<dbReference type="Proteomes" id="UP000003419">
    <property type="component" value="Unassembled WGS sequence"/>
</dbReference>
<accession>A0A8D9RZD7</accession>
<name>A0A8D9RZD7_LIMRT</name>
<gene>
    <name evidence="2" type="ORF">HMPREF0534_0707</name>
</gene>
<dbReference type="InterPro" id="IPR029044">
    <property type="entry name" value="Nucleotide-diphossugar_trans"/>
</dbReference>
<proteinExistence type="predicted"/>
<dbReference type="SUPFAM" id="SSF53448">
    <property type="entry name" value="Nucleotide-diphospho-sugar transferases"/>
    <property type="match status" value="1"/>
</dbReference>
<dbReference type="Pfam" id="PF00535">
    <property type="entry name" value="Glycos_transf_2"/>
    <property type="match status" value="1"/>
</dbReference>
<dbReference type="PANTHER" id="PTHR43685:SF2">
    <property type="entry name" value="GLYCOSYLTRANSFERASE 2-LIKE DOMAIN-CONTAINING PROTEIN"/>
    <property type="match status" value="1"/>
</dbReference>
<reference evidence="2 3" key="1">
    <citation type="submission" date="2009-01" db="EMBL/GenBank/DDBJ databases">
        <authorList>
            <person name="Qin X."/>
            <person name="Bachman B."/>
            <person name="Battles P."/>
            <person name="Bell A."/>
            <person name="Bess C."/>
            <person name="Bickham C."/>
            <person name="Chaboub L."/>
            <person name="Chen D."/>
            <person name="Coyle M."/>
            <person name="Deiros D.R."/>
            <person name="Dinh H."/>
            <person name="Forbes L."/>
            <person name="Fowler G."/>
            <person name="Francisco L."/>
            <person name="Fu Q."/>
            <person name="Gubbala S."/>
            <person name="Hale W."/>
            <person name="Han Y."/>
            <person name="Hemphill L."/>
            <person name="Highlander S.K."/>
            <person name="Hirani K."/>
            <person name="Hogues M."/>
            <person name="Jackson L."/>
            <person name="Jakkamsetti A."/>
            <person name="Javaid M."/>
            <person name="Jiang H."/>
            <person name="Korchina V."/>
            <person name="Kovar C."/>
            <person name="Lara F."/>
            <person name="Lee S."/>
            <person name="Mata R."/>
            <person name="Mathew T."/>
            <person name="Moen C."/>
            <person name="Morales K."/>
            <person name="Munidasa M."/>
            <person name="Nazareth L."/>
            <person name="Ngo R."/>
            <person name="Nguyen L."/>
            <person name="Okwuonu G."/>
            <person name="Ongeri F."/>
            <person name="Patil S."/>
            <person name="Petrosino J."/>
            <person name="Pham C."/>
            <person name="Pham P."/>
            <person name="Pu L.-L."/>
            <person name="Puazo M."/>
            <person name="Raj R."/>
            <person name="Reid J."/>
            <person name="Rouhana J."/>
            <person name="Saada N."/>
            <person name="Shang Y."/>
            <person name="Simmons D."/>
            <person name="Thornton R."/>
            <person name="Warren J."/>
            <person name="Weissenberger G."/>
            <person name="Zhang J."/>
            <person name="Zhang L."/>
            <person name="Zhou C."/>
            <person name="Zhu D."/>
            <person name="Muzny D."/>
            <person name="Worley K."/>
            <person name="Gibbs R."/>
        </authorList>
    </citation>
    <scope>NUCLEOTIDE SEQUENCE [LARGE SCALE GENOMIC DNA]</scope>
    <source>
        <strain evidence="2 3">CF48-3A</strain>
    </source>
</reference>
<sequence length="261" mass="30542">MKKRPFFSVIINTHNSENTISRTITSVYEQTFNNFEVVLVDDASDDSTLTIVNEYKKKFSNRFKVISITKNKGIASSRNIGIEVSSGQYIAFLDGDDLWTRNKLETEYEFLSKRNVKWVFSNYFVMDKSYKCLGKRIREPGLYKYSDIIRAGNPVGMLTVVISRDLAIQNKFRNIHHEDYDLWIRLAQKGINGYLLDNCLAFYMKQNNSMSSNKIKSVVWTYNVYRNNGIGIVKSMSILMKYIKNNIINRLREYKITLYKK</sequence>
<feature type="domain" description="Glycosyltransferase 2-like" evidence="1">
    <location>
        <begin position="8"/>
        <end position="120"/>
    </location>
</feature>
<evidence type="ECO:0000313" key="3">
    <source>
        <dbReference type="Proteomes" id="UP000003419"/>
    </source>
</evidence>
<dbReference type="GO" id="GO:0016757">
    <property type="term" value="F:glycosyltransferase activity"/>
    <property type="evidence" value="ECO:0007669"/>
    <property type="project" value="UniProtKB-KW"/>
</dbReference>
<dbReference type="Gene3D" id="3.90.550.10">
    <property type="entry name" value="Spore Coat Polysaccharide Biosynthesis Protein SpsA, Chain A"/>
    <property type="match status" value="1"/>
</dbReference>
<dbReference type="AlphaFoldDB" id="A0A8D9RZD7"/>
<dbReference type="RefSeq" id="WP_003671607.1">
    <property type="nucleotide sequence ID" value="NZ_GG693673.1"/>
</dbReference>
<organism evidence="2 3">
    <name type="scientific">Limosilactobacillus reuteri CF48-3A</name>
    <dbReference type="NCBI Taxonomy" id="525341"/>
    <lineage>
        <taxon>Bacteria</taxon>
        <taxon>Bacillati</taxon>
        <taxon>Bacillota</taxon>
        <taxon>Bacilli</taxon>
        <taxon>Lactobacillales</taxon>
        <taxon>Lactobacillaceae</taxon>
        <taxon>Limosilactobacillus</taxon>
    </lineage>
</organism>
<dbReference type="EC" id="2.4.-.-" evidence="2"/>
<protein>
    <submittedName>
        <fullName evidence="2">Glycosyltransferase, group 2 family protein</fullName>
        <ecNumber evidence="2">2.4.-.-</ecNumber>
    </submittedName>
</protein>
<dbReference type="CDD" id="cd00761">
    <property type="entry name" value="Glyco_tranf_GTA_type"/>
    <property type="match status" value="1"/>
</dbReference>
<dbReference type="InterPro" id="IPR050834">
    <property type="entry name" value="Glycosyltransf_2"/>
</dbReference>
<dbReference type="EMBL" id="ACHG01000072">
    <property type="protein sequence ID" value="EEI65963.1"/>
    <property type="molecule type" value="Genomic_DNA"/>
</dbReference>
<keyword evidence="2" id="KW-0808">Transferase</keyword>
<dbReference type="InterPro" id="IPR001173">
    <property type="entry name" value="Glyco_trans_2-like"/>
</dbReference>